<evidence type="ECO:0000256" key="13">
    <source>
        <dbReference type="ARBA" id="ARBA00025783"/>
    </source>
</evidence>
<evidence type="ECO:0000256" key="10">
    <source>
        <dbReference type="ARBA" id="ARBA00023015"/>
    </source>
</evidence>
<organism evidence="24 25">
    <name type="scientific">Eptatretus burgeri</name>
    <name type="common">Inshore hagfish</name>
    <dbReference type="NCBI Taxonomy" id="7764"/>
    <lineage>
        <taxon>Eukaryota</taxon>
        <taxon>Metazoa</taxon>
        <taxon>Chordata</taxon>
        <taxon>Craniata</taxon>
        <taxon>Vertebrata</taxon>
        <taxon>Cyclostomata</taxon>
        <taxon>Myxini</taxon>
        <taxon>Myxiniformes</taxon>
        <taxon>Myxinidae</taxon>
        <taxon>Eptatretinae</taxon>
        <taxon>Eptatretus</taxon>
    </lineage>
</organism>
<evidence type="ECO:0000256" key="18">
    <source>
        <dbReference type="ARBA" id="ARBA00049790"/>
    </source>
</evidence>
<sequence length="479" mass="53867">MTLQRSSQSSSRGDMSLMLRRTKQSCLRKRMTCWDLEGFNHQNVPGTKTCLHIEMPDCPTLPPNWQKALPIWISMVPRVRKACGLSSPDNVEVLKLKKKNVLSKVKCFLEQAKQQEDVPPKQSDAKCIALVKKSVIVSNNESDEEEGCKNTSWISRSCTEEATCSTELDSKNTVGHDELADQSDLAKCAETKHGGESDLFEEEVSIKENESRELQCLEIPDYLRPEEQDEPEQSTPEPTKKKKRGNARKRRPTVSFQSDCAQPRLAKYWAQRYRLFSRFDDGIRLDGEGWFSVTPERIAEHIAERCQCDLIIDAFCGVGGNAIQFAFTCERVIAIDIDPEKVALARHNAAVYGVEDRIDFITGDFLLLAPHLQADVVFLSPPWGGPDYLAADTFDLQCIMAPGGFEIFNIGRQISNNIAYFLPRNADINQITSLAGPGGKVEVEQNFLNSKLKTITAYFDLSCLQCIQVIIITLIHKEL</sequence>
<dbReference type="Proteomes" id="UP000694388">
    <property type="component" value="Unplaced"/>
</dbReference>
<comment type="function">
    <text evidence="19">Catalyzes the 2 serial methylation steps for the conversion of the 7-monomethylguanosine (m(7)G) caps of snRNAs and snoRNAs to a 2,2,7-trimethylguanosine (m(2,2,7)G) cap structure. The enzyme is specific for guanine, and N7 methylation must precede N2 methylation. Hypermethylation of the m7G cap of U snRNAs leads to their concentration in nuclear foci, their colocalization with coilin and the formation of canonical Cajal bodies (CBs). Plays a role in transcriptional regulation.</text>
</comment>
<comment type="catalytic activity">
    <reaction evidence="16">
        <text>a 5'-end (N(2),N(7)-dimethyl 5'-triphosphoguanosine)-ribonucleoside in snRNA + S-adenosyl-L-methionine = a 5'-end (N(2),N(2),N(7)-trimethyl 5'-triphosphoguanosine)-ribonucleoside in snRNA + S-adenosyl-L-homocysteine + H(+)</text>
        <dbReference type="Rhea" id="RHEA:78479"/>
        <dbReference type="Rhea" id="RHEA-COMP:19087"/>
        <dbReference type="Rhea" id="RHEA-COMP:19089"/>
        <dbReference type="ChEBI" id="CHEBI:15378"/>
        <dbReference type="ChEBI" id="CHEBI:57856"/>
        <dbReference type="ChEBI" id="CHEBI:59789"/>
        <dbReference type="ChEBI" id="CHEBI:167623"/>
        <dbReference type="ChEBI" id="CHEBI:172880"/>
    </reaction>
    <physiologicalReaction direction="left-to-right" evidence="16">
        <dbReference type="Rhea" id="RHEA:78480"/>
    </physiologicalReaction>
</comment>
<dbReference type="Ensembl" id="ENSEBUT00000021819.1">
    <property type="protein sequence ID" value="ENSEBUP00000021243.1"/>
    <property type="gene ID" value="ENSEBUG00000013120.1"/>
</dbReference>
<comment type="catalytic activity">
    <reaction evidence="15">
        <text>a 5'-end (N(7)-methyl 5'-triphosphoguanosine)-ribonucleoside in snoRNA + S-adenosyl-L-methionine = a 5'-end (N(2),N(7)-dimethyl 5'-triphosphoguanosine)-ribonucleoside in snoRNA + S-adenosyl-L-homocysteine + H(+)</text>
        <dbReference type="Rhea" id="RHEA:78475"/>
        <dbReference type="Rhea" id="RHEA-COMP:19086"/>
        <dbReference type="Rhea" id="RHEA-COMP:19088"/>
        <dbReference type="ChEBI" id="CHEBI:15378"/>
        <dbReference type="ChEBI" id="CHEBI:57856"/>
        <dbReference type="ChEBI" id="CHEBI:59789"/>
        <dbReference type="ChEBI" id="CHEBI:156461"/>
        <dbReference type="ChEBI" id="CHEBI:172880"/>
    </reaction>
    <physiologicalReaction direction="left-to-right" evidence="15">
        <dbReference type="Rhea" id="RHEA:78476"/>
    </physiologicalReaction>
</comment>
<evidence type="ECO:0000256" key="19">
    <source>
        <dbReference type="ARBA" id="ARBA00057179"/>
    </source>
</evidence>
<evidence type="ECO:0000256" key="17">
    <source>
        <dbReference type="ARBA" id="ARBA00049075"/>
    </source>
</evidence>
<dbReference type="FunFam" id="3.40.50.150:FF:000066">
    <property type="entry name" value="Trimethylguanosine synthase 1"/>
    <property type="match status" value="1"/>
</dbReference>
<evidence type="ECO:0000256" key="8">
    <source>
        <dbReference type="ARBA" id="ARBA00022679"/>
    </source>
</evidence>
<protein>
    <recommendedName>
        <fullName evidence="4">Trimethylguanosine synthase</fullName>
    </recommendedName>
    <alternativeName>
        <fullName evidence="18">Cap-specific guanine-N(2) methyltransferase</fullName>
    </alternativeName>
    <alternativeName>
        <fullName evidence="21">Nuclear receptor coactivator 6-interacting protein</fullName>
    </alternativeName>
    <alternativeName>
        <fullName evidence="22">PRIP-interacting protein with methyltransferase motif</fullName>
    </alternativeName>
</protein>
<evidence type="ECO:0000256" key="15">
    <source>
        <dbReference type="ARBA" id="ARBA00048740"/>
    </source>
</evidence>
<evidence type="ECO:0000256" key="9">
    <source>
        <dbReference type="ARBA" id="ARBA00022691"/>
    </source>
</evidence>
<evidence type="ECO:0000256" key="4">
    <source>
        <dbReference type="ARBA" id="ARBA00018517"/>
    </source>
</evidence>
<evidence type="ECO:0000256" key="21">
    <source>
        <dbReference type="ARBA" id="ARBA00079339"/>
    </source>
</evidence>
<evidence type="ECO:0000256" key="16">
    <source>
        <dbReference type="ARBA" id="ARBA00048763"/>
    </source>
</evidence>
<keyword evidence="11" id="KW-0804">Transcription</keyword>
<comment type="subcellular location">
    <subcellularLocation>
        <location evidence="2">Cytoplasm</location>
    </subcellularLocation>
    <subcellularLocation>
        <location evidence="1">Nucleus</location>
        <location evidence="1">Cajal body</location>
    </subcellularLocation>
    <subcellularLocation>
        <location evidence="3">Nucleus</location>
        <location evidence="3">Nucleolus</location>
    </subcellularLocation>
</comment>
<evidence type="ECO:0000256" key="20">
    <source>
        <dbReference type="ARBA" id="ARBA00064494"/>
    </source>
</evidence>
<evidence type="ECO:0000256" key="22">
    <source>
        <dbReference type="ARBA" id="ARBA00081504"/>
    </source>
</evidence>
<proteinExistence type="inferred from homology"/>
<evidence type="ECO:0000256" key="3">
    <source>
        <dbReference type="ARBA" id="ARBA00004604"/>
    </source>
</evidence>
<evidence type="ECO:0000256" key="6">
    <source>
        <dbReference type="ARBA" id="ARBA00022553"/>
    </source>
</evidence>
<reference evidence="24" key="1">
    <citation type="submission" date="2025-08" db="UniProtKB">
        <authorList>
            <consortium name="Ensembl"/>
        </authorList>
    </citation>
    <scope>IDENTIFICATION</scope>
</reference>
<keyword evidence="8" id="KW-0808">Transferase</keyword>
<comment type="similarity">
    <text evidence="13">Belongs to the methyltransferase superfamily. Trimethylguanosine synthase family.</text>
</comment>
<dbReference type="GO" id="GO:0005737">
    <property type="term" value="C:cytoplasm"/>
    <property type="evidence" value="ECO:0007669"/>
    <property type="project" value="UniProtKB-SubCell"/>
</dbReference>
<dbReference type="CDD" id="cd02440">
    <property type="entry name" value="AdoMet_MTases"/>
    <property type="match status" value="1"/>
</dbReference>
<evidence type="ECO:0000256" key="23">
    <source>
        <dbReference type="SAM" id="MobiDB-lite"/>
    </source>
</evidence>
<evidence type="ECO:0000256" key="12">
    <source>
        <dbReference type="ARBA" id="ARBA00023242"/>
    </source>
</evidence>
<evidence type="ECO:0000256" key="7">
    <source>
        <dbReference type="ARBA" id="ARBA00022603"/>
    </source>
</evidence>
<dbReference type="GO" id="GO:0005730">
    <property type="term" value="C:nucleolus"/>
    <property type="evidence" value="ECO:0007669"/>
    <property type="project" value="UniProtKB-SubCell"/>
</dbReference>
<evidence type="ECO:0000256" key="2">
    <source>
        <dbReference type="ARBA" id="ARBA00004496"/>
    </source>
</evidence>
<keyword evidence="5" id="KW-0963">Cytoplasm</keyword>
<dbReference type="GO" id="GO:0015030">
    <property type="term" value="C:Cajal body"/>
    <property type="evidence" value="ECO:0007669"/>
    <property type="project" value="UniProtKB-SubCell"/>
</dbReference>
<dbReference type="InterPro" id="IPR019012">
    <property type="entry name" value="RNA_cap_Gua-N2-MeTrfase"/>
</dbReference>
<comment type="subunit">
    <text evidence="20">May form homooligomers. Interacts with CREBBP/CBP, EED/WAIT1, EP300/P300, NCOA6/PRIP, PPARBP/PBP and SMN.</text>
</comment>
<dbReference type="GO" id="GO:0071164">
    <property type="term" value="F:RNA cap trimethylguanosine synthase activity"/>
    <property type="evidence" value="ECO:0007669"/>
    <property type="project" value="TreeGrafter"/>
</dbReference>
<dbReference type="PANTHER" id="PTHR14741:SF32">
    <property type="entry name" value="TRIMETHYLGUANOSINE SYNTHASE"/>
    <property type="match status" value="1"/>
</dbReference>
<keyword evidence="6" id="KW-0597">Phosphoprotein</keyword>
<dbReference type="PANTHER" id="PTHR14741">
    <property type="entry name" value="S-ADENOSYLMETHIONINE-DEPENDENT METHYLTRANSFERASE RELATED"/>
    <property type="match status" value="1"/>
</dbReference>
<keyword evidence="25" id="KW-1185">Reference proteome</keyword>
<keyword evidence="9" id="KW-0949">S-adenosyl-L-methionine</keyword>
<comment type="catalytic activity">
    <reaction evidence="17">
        <text>a 5'-end (N(7)-methyl 5'-triphosphoguanosine)-ribonucleoside in snRNA + S-adenosyl-L-methionine = a 5'-end (N(2),N(7)-dimethyl 5'-triphosphoguanosine)-ribonucleoside in snRNA + S-adenosyl-L-homocysteine + H(+)</text>
        <dbReference type="Rhea" id="RHEA:78471"/>
        <dbReference type="Rhea" id="RHEA-COMP:19085"/>
        <dbReference type="Rhea" id="RHEA-COMP:19087"/>
        <dbReference type="ChEBI" id="CHEBI:15378"/>
        <dbReference type="ChEBI" id="CHEBI:57856"/>
        <dbReference type="ChEBI" id="CHEBI:59789"/>
        <dbReference type="ChEBI" id="CHEBI:156461"/>
        <dbReference type="ChEBI" id="CHEBI:172880"/>
    </reaction>
    <physiologicalReaction direction="left-to-right" evidence="17">
        <dbReference type="Rhea" id="RHEA:78472"/>
    </physiologicalReaction>
</comment>
<evidence type="ECO:0000313" key="25">
    <source>
        <dbReference type="Proteomes" id="UP000694388"/>
    </source>
</evidence>
<keyword evidence="7" id="KW-0489">Methyltransferase</keyword>
<evidence type="ECO:0000313" key="24">
    <source>
        <dbReference type="Ensembl" id="ENSEBUP00000021243.1"/>
    </source>
</evidence>
<reference evidence="24" key="2">
    <citation type="submission" date="2025-09" db="UniProtKB">
        <authorList>
            <consortium name="Ensembl"/>
        </authorList>
    </citation>
    <scope>IDENTIFICATION</scope>
</reference>
<name>A0A8C4QVI5_EPTBU</name>
<dbReference type="SUPFAM" id="SSF53335">
    <property type="entry name" value="S-adenosyl-L-methionine-dependent methyltransferases"/>
    <property type="match status" value="1"/>
</dbReference>
<keyword evidence="10" id="KW-0805">Transcription regulation</keyword>
<feature type="region of interest" description="Disordered" evidence="23">
    <location>
        <begin position="220"/>
        <end position="255"/>
    </location>
</feature>
<dbReference type="GeneTree" id="ENSGT00390000018056"/>
<accession>A0A8C4QVI5</accession>
<dbReference type="Pfam" id="PF09445">
    <property type="entry name" value="Methyltransf_15"/>
    <property type="match status" value="1"/>
</dbReference>
<dbReference type="Gene3D" id="3.40.50.150">
    <property type="entry name" value="Vaccinia Virus protein VP39"/>
    <property type="match status" value="1"/>
</dbReference>
<dbReference type="InterPro" id="IPR029063">
    <property type="entry name" value="SAM-dependent_MTases_sf"/>
</dbReference>
<comment type="catalytic activity">
    <reaction evidence="14">
        <text>a 5'-end (N(2),N(7)-dimethyl 5'-triphosphoguanosine)-ribonucleoside in snoRNA + S-adenosyl-L-methionine = a 5'-end (N(2),N(2),N(7)-trimethyl 5'-triphosphoguanosine)-ribonucleoside in snoRNA + S-adenosyl-L-homocysteine + H(+)</text>
        <dbReference type="Rhea" id="RHEA:78507"/>
        <dbReference type="Rhea" id="RHEA-COMP:19088"/>
        <dbReference type="Rhea" id="RHEA-COMP:19090"/>
        <dbReference type="ChEBI" id="CHEBI:15378"/>
        <dbReference type="ChEBI" id="CHEBI:57856"/>
        <dbReference type="ChEBI" id="CHEBI:59789"/>
        <dbReference type="ChEBI" id="CHEBI:167623"/>
        <dbReference type="ChEBI" id="CHEBI:172880"/>
    </reaction>
    <physiologicalReaction direction="left-to-right" evidence="14">
        <dbReference type="Rhea" id="RHEA:78508"/>
    </physiologicalReaction>
</comment>
<evidence type="ECO:0000256" key="1">
    <source>
        <dbReference type="ARBA" id="ARBA00004408"/>
    </source>
</evidence>
<feature type="compositionally biased region" description="Basic residues" evidence="23">
    <location>
        <begin position="240"/>
        <end position="252"/>
    </location>
</feature>
<evidence type="ECO:0000256" key="14">
    <source>
        <dbReference type="ARBA" id="ARBA00047418"/>
    </source>
</evidence>
<evidence type="ECO:0000256" key="5">
    <source>
        <dbReference type="ARBA" id="ARBA00022490"/>
    </source>
</evidence>
<keyword evidence="12" id="KW-0539">Nucleus</keyword>
<dbReference type="AlphaFoldDB" id="A0A8C4QVI5"/>
<evidence type="ECO:0000256" key="11">
    <source>
        <dbReference type="ARBA" id="ARBA00023163"/>
    </source>
</evidence>